<evidence type="ECO:0000313" key="2">
    <source>
        <dbReference type="EMBL" id="KAG0711092.1"/>
    </source>
</evidence>
<dbReference type="Proteomes" id="UP000770661">
    <property type="component" value="Unassembled WGS sequence"/>
</dbReference>
<gene>
    <name evidence="2" type="ORF">GWK47_021384</name>
</gene>
<dbReference type="AlphaFoldDB" id="A0A8J5CKJ2"/>
<evidence type="ECO:0000313" key="3">
    <source>
        <dbReference type="Proteomes" id="UP000770661"/>
    </source>
</evidence>
<protein>
    <submittedName>
        <fullName evidence="2">Uncharacterized protein</fullName>
    </submittedName>
</protein>
<comment type="caution">
    <text evidence="2">The sequence shown here is derived from an EMBL/GenBank/DDBJ whole genome shotgun (WGS) entry which is preliminary data.</text>
</comment>
<name>A0A8J5CKJ2_CHIOP</name>
<feature type="compositionally biased region" description="Polar residues" evidence="1">
    <location>
        <begin position="19"/>
        <end position="30"/>
    </location>
</feature>
<accession>A0A8J5CKJ2</accession>
<organism evidence="2 3">
    <name type="scientific">Chionoecetes opilio</name>
    <name type="common">Atlantic snow crab</name>
    <name type="synonym">Cancer opilio</name>
    <dbReference type="NCBI Taxonomy" id="41210"/>
    <lineage>
        <taxon>Eukaryota</taxon>
        <taxon>Metazoa</taxon>
        <taxon>Ecdysozoa</taxon>
        <taxon>Arthropoda</taxon>
        <taxon>Crustacea</taxon>
        <taxon>Multicrustacea</taxon>
        <taxon>Malacostraca</taxon>
        <taxon>Eumalacostraca</taxon>
        <taxon>Eucarida</taxon>
        <taxon>Decapoda</taxon>
        <taxon>Pleocyemata</taxon>
        <taxon>Brachyura</taxon>
        <taxon>Eubrachyura</taxon>
        <taxon>Majoidea</taxon>
        <taxon>Majidae</taxon>
        <taxon>Chionoecetes</taxon>
    </lineage>
</organism>
<dbReference type="EMBL" id="JACEEZ010023614">
    <property type="protein sequence ID" value="KAG0711092.1"/>
    <property type="molecule type" value="Genomic_DNA"/>
</dbReference>
<feature type="compositionally biased region" description="Basic residues" evidence="1">
    <location>
        <begin position="128"/>
        <end position="139"/>
    </location>
</feature>
<feature type="region of interest" description="Disordered" evidence="1">
    <location>
        <begin position="104"/>
        <end position="142"/>
    </location>
</feature>
<feature type="region of interest" description="Disordered" evidence="1">
    <location>
        <begin position="19"/>
        <end position="90"/>
    </location>
</feature>
<feature type="compositionally biased region" description="Pro residues" evidence="1">
    <location>
        <begin position="56"/>
        <end position="68"/>
    </location>
</feature>
<keyword evidence="3" id="KW-1185">Reference proteome</keyword>
<reference evidence="2" key="1">
    <citation type="submission" date="2020-07" db="EMBL/GenBank/DDBJ databases">
        <title>The High-quality genome of the commercially important snow crab, Chionoecetes opilio.</title>
        <authorList>
            <person name="Jeong J.-H."/>
            <person name="Ryu S."/>
        </authorList>
    </citation>
    <scope>NUCLEOTIDE SEQUENCE</scope>
    <source>
        <strain evidence="2">MADBK_172401_WGS</strain>
        <tissue evidence="2">Digestive gland</tissue>
    </source>
</reference>
<proteinExistence type="predicted"/>
<sequence>MVQLPVRCRGGTFFSPSYTPATINPSTFTPTAPLPPLHPSGRPCSSRARRARAPRAPTPVGQPAPTPPYTNGETDDPHCPPGPPYLDKMKNLPLQCPRHHPTARGFLPNTISTPPRRPTLADLLGASRPRRPSNPKHTRPSYEVWPPARIKLLSWRVHRETPQSTQPNEPSALHVRHEAPICCSIALAREGTWNGASSGLDITLMNAFRRSITSWGSRTSVCERPQN</sequence>
<evidence type="ECO:0000256" key="1">
    <source>
        <dbReference type="SAM" id="MobiDB-lite"/>
    </source>
</evidence>